<comment type="caution">
    <text evidence="5">The sequence shown here is derived from an EMBL/GenBank/DDBJ whole genome shotgun (WGS) entry which is preliminary data.</text>
</comment>
<evidence type="ECO:0000256" key="2">
    <source>
        <dbReference type="ARBA" id="ARBA00022679"/>
    </source>
</evidence>
<feature type="domain" description="Sulfotransferase" evidence="4">
    <location>
        <begin position="63"/>
        <end position="112"/>
    </location>
</feature>
<proteinExistence type="inferred from homology"/>
<dbReference type="EMBL" id="JAFEMO010000009">
    <property type="protein sequence ID" value="KAH7564817.1"/>
    <property type="molecule type" value="Genomic_DNA"/>
</dbReference>
<evidence type="ECO:0000256" key="3">
    <source>
        <dbReference type="RuleBase" id="RU361155"/>
    </source>
</evidence>
<name>A0ABQ8HKI8_9ROSI</name>
<protein>
    <recommendedName>
        <fullName evidence="3">Sulfotransferase</fullName>
        <ecNumber evidence="3">2.8.2.-</ecNumber>
    </recommendedName>
</protein>
<evidence type="ECO:0000313" key="6">
    <source>
        <dbReference type="Proteomes" id="UP000827721"/>
    </source>
</evidence>
<evidence type="ECO:0000259" key="4">
    <source>
        <dbReference type="Pfam" id="PF00685"/>
    </source>
</evidence>
<dbReference type="InterPro" id="IPR027417">
    <property type="entry name" value="P-loop_NTPase"/>
</dbReference>
<dbReference type="SUPFAM" id="SSF52540">
    <property type="entry name" value="P-loop containing nucleoside triphosphate hydrolases"/>
    <property type="match status" value="1"/>
</dbReference>
<sequence>MEKAEKASLVDCDPRDEIQELLLTLPREKTFDGGFIYKYEGVWYRPIFPAGLISSQKHFHAEDSDIIVITFPKSGTTWLKALAYATVHRSLHAMFDSNNSPLLTANSHDLEPFRSVHLPLEILAKCSRPRYGADLVGRGF</sequence>
<dbReference type="PANTHER" id="PTHR11783">
    <property type="entry name" value="SULFOTRANSFERASE SULT"/>
    <property type="match status" value="1"/>
</dbReference>
<dbReference type="Pfam" id="PF00685">
    <property type="entry name" value="Sulfotransfer_1"/>
    <property type="match status" value="1"/>
</dbReference>
<keyword evidence="6" id="KW-1185">Reference proteome</keyword>
<reference evidence="5 6" key="1">
    <citation type="submission" date="2021-02" db="EMBL/GenBank/DDBJ databases">
        <title>Plant Genome Project.</title>
        <authorList>
            <person name="Zhang R.-G."/>
        </authorList>
    </citation>
    <scope>NUCLEOTIDE SEQUENCE [LARGE SCALE GENOMIC DNA]</scope>
    <source>
        <tissue evidence="5">Leaves</tissue>
    </source>
</reference>
<dbReference type="Gene3D" id="3.40.50.300">
    <property type="entry name" value="P-loop containing nucleotide triphosphate hydrolases"/>
    <property type="match status" value="1"/>
</dbReference>
<dbReference type="EC" id="2.8.2.-" evidence="3"/>
<accession>A0ABQ8HKI8</accession>
<keyword evidence="2 3" id="KW-0808">Transferase</keyword>
<organism evidence="5 6">
    <name type="scientific">Xanthoceras sorbifolium</name>
    <dbReference type="NCBI Taxonomy" id="99658"/>
    <lineage>
        <taxon>Eukaryota</taxon>
        <taxon>Viridiplantae</taxon>
        <taxon>Streptophyta</taxon>
        <taxon>Embryophyta</taxon>
        <taxon>Tracheophyta</taxon>
        <taxon>Spermatophyta</taxon>
        <taxon>Magnoliopsida</taxon>
        <taxon>eudicotyledons</taxon>
        <taxon>Gunneridae</taxon>
        <taxon>Pentapetalae</taxon>
        <taxon>rosids</taxon>
        <taxon>malvids</taxon>
        <taxon>Sapindales</taxon>
        <taxon>Sapindaceae</taxon>
        <taxon>Xanthoceroideae</taxon>
        <taxon>Xanthoceras</taxon>
    </lineage>
</organism>
<dbReference type="Proteomes" id="UP000827721">
    <property type="component" value="Unassembled WGS sequence"/>
</dbReference>
<dbReference type="InterPro" id="IPR000863">
    <property type="entry name" value="Sulfotransferase_dom"/>
</dbReference>
<evidence type="ECO:0000313" key="5">
    <source>
        <dbReference type="EMBL" id="KAH7564817.1"/>
    </source>
</evidence>
<gene>
    <name evidence="5" type="ORF">JRO89_XS09G0032700</name>
</gene>
<evidence type="ECO:0000256" key="1">
    <source>
        <dbReference type="ARBA" id="ARBA00005771"/>
    </source>
</evidence>
<comment type="similarity">
    <text evidence="1 3">Belongs to the sulfotransferase 1 family.</text>
</comment>